<evidence type="ECO:0000313" key="2">
    <source>
        <dbReference type="Proteomes" id="UP000603200"/>
    </source>
</evidence>
<dbReference type="EMBL" id="BOMN01000131">
    <property type="protein sequence ID" value="GIE25997.1"/>
    <property type="molecule type" value="Genomic_DNA"/>
</dbReference>
<dbReference type="RefSeq" id="WP_203842915.1">
    <property type="nucleotide sequence ID" value="NZ_BAAATV010000029.1"/>
</dbReference>
<comment type="caution">
    <text evidence="1">The sequence shown here is derived from an EMBL/GenBank/DDBJ whole genome shotgun (WGS) entry which is preliminary data.</text>
</comment>
<evidence type="ECO:0000313" key="1">
    <source>
        <dbReference type="EMBL" id="GIE25997.1"/>
    </source>
</evidence>
<accession>A0ABQ4A578</accession>
<dbReference type="Proteomes" id="UP000603200">
    <property type="component" value="Unassembled WGS sequence"/>
</dbReference>
<organism evidence="1 2">
    <name type="scientific">Winogradskya humida</name>
    <dbReference type="NCBI Taxonomy" id="113566"/>
    <lineage>
        <taxon>Bacteria</taxon>
        <taxon>Bacillati</taxon>
        <taxon>Actinomycetota</taxon>
        <taxon>Actinomycetes</taxon>
        <taxon>Micromonosporales</taxon>
        <taxon>Micromonosporaceae</taxon>
        <taxon>Winogradskya</taxon>
    </lineage>
</organism>
<name>A0ABQ4A578_9ACTN</name>
<reference evidence="1 2" key="1">
    <citation type="submission" date="2021-01" db="EMBL/GenBank/DDBJ databases">
        <title>Whole genome shotgun sequence of Actinoplanes humidus NBRC 14915.</title>
        <authorList>
            <person name="Komaki H."/>
            <person name="Tamura T."/>
        </authorList>
    </citation>
    <scope>NUCLEOTIDE SEQUENCE [LARGE SCALE GENOMIC DNA]</scope>
    <source>
        <strain evidence="1 2">NBRC 14915</strain>
    </source>
</reference>
<sequence length="278" mass="31257">MRRTAEFDAFGPWIYRVNTISDLPRLFQDAGIDPAAHQLVLKVPRNIERRNATPDMDLYDSLIAVDHETVTILRRQGSSYDSARIPMDRITAIEDSVSMLDGRLTLYTSDGTNPVIAYNAADLPPVQNLIRVLREWYLPAAVDEPSFALPDGPEPLLGDADTGLINEYRRLTRAEPGIHLISAFPRRRIGTGLLRPVTLHATITIGDDRELQQIHRRDRITRGNDKVLSIARTILPRTRITDIQVRPHERYRDITVLMVNGSLEIPVPAGSENDMLGA</sequence>
<protein>
    <submittedName>
        <fullName evidence="1">Uncharacterized protein</fullName>
    </submittedName>
</protein>
<gene>
    <name evidence="1" type="ORF">Ahu01nite_090990</name>
</gene>
<proteinExistence type="predicted"/>
<keyword evidence="2" id="KW-1185">Reference proteome</keyword>